<proteinExistence type="predicted"/>
<dbReference type="EMBL" id="FXYX01000037">
    <property type="protein sequence ID" value="SMX99886.1"/>
    <property type="molecule type" value="Genomic_DNA"/>
</dbReference>
<dbReference type="Proteomes" id="UP000234382">
    <property type="component" value="Unassembled WGS sequence"/>
</dbReference>
<name>A0A2H1KJI9_9MICO</name>
<dbReference type="InterPro" id="IPR009081">
    <property type="entry name" value="PP-bd_ACP"/>
</dbReference>
<feature type="domain" description="Carrier" evidence="1">
    <location>
        <begin position="2"/>
        <end position="80"/>
    </location>
</feature>
<dbReference type="RefSeq" id="WP_101547366.1">
    <property type="nucleotide sequence ID" value="NZ_FXYX01000037.1"/>
</dbReference>
<dbReference type="InterPro" id="IPR036736">
    <property type="entry name" value="ACP-like_sf"/>
</dbReference>
<evidence type="ECO:0000313" key="3">
    <source>
        <dbReference type="Proteomes" id="UP000234382"/>
    </source>
</evidence>
<sequence>MPTINEVKEYIVEKFATDIPAEGLPDDVDLLATGILTSVTTVQLLGWCGRTYKIPINSIQINPESLKTPVGIATFIDTNRTDVLAS</sequence>
<gene>
    <name evidence="2" type="ORF">BI49514_03108</name>
</gene>
<dbReference type="SUPFAM" id="SSF47336">
    <property type="entry name" value="ACP-like"/>
    <property type="match status" value="1"/>
</dbReference>
<evidence type="ECO:0000313" key="2">
    <source>
        <dbReference type="EMBL" id="SMX99886.1"/>
    </source>
</evidence>
<protein>
    <recommendedName>
        <fullName evidence="1">Carrier domain-containing protein</fullName>
    </recommendedName>
</protein>
<evidence type="ECO:0000259" key="1">
    <source>
        <dbReference type="PROSITE" id="PS50075"/>
    </source>
</evidence>
<keyword evidence="3" id="KW-1185">Reference proteome</keyword>
<accession>A0A2H1KJI9</accession>
<organism evidence="2 3">
    <name type="scientific">Brevibacterium iodinum ATCC 49514</name>
    <dbReference type="NCBI Taxonomy" id="1255616"/>
    <lineage>
        <taxon>Bacteria</taxon>
        <taxon>Bacillati</taxon>
        <taxon>Actinomycetota</taxon>
        <taxon>Actinomycetes</taxon>
        <taxon>Micrococcales</taxon>
        <taxon>Brevibacteriaceae</taxon>
        <taxon>Brevibacterium</taxon>
    </lineage>
</organism>
<reference evidence="3" key="1">
    <citation type="submission" date="2017-03" db="EMBL/GenBank/DDBJ databases">
        <authorList>
            <person name="Monnet C."/>
        </authorList>
    </citation>
    <scope>NUCLEOTIDE SEQUENCE [LARGE SCALE GENOMIC DNA]</scope>
    <source>
        <strain evidence="3">ATCC 49514</strain>
    </source>
</reference>
<dbReference type="AlphaFoldDB" id="A0A2H1KJI9"/>
<dbReference type="PROSITE" id="PS50075">
    <property type="entry name" value="CARRIER"/>
    <property type="match status" value="1"/>
</dbReference>
<dbReference type="Gene3D" id="1.10.1200.10">
    <property type="entry name" value="ACP-like"/>
    <property type="match status" value="1"/>
</dbReference>